<organism evidence="2 3">
    <name type="scientific">Kibdelosporangium phytohabitans</name>
    <dbReference type="NCBI Taxonomy" id="860235"/>
    <lineage>
        <taxon>Bacteria</taxon>
        <taxon>Bacillati</taxon>
        <taxon>Actinomycetota</taxon>
        <taxon>Actinomycetes</taxon>
        <taxon>Pseudonocardiales</taxon>
        <taxon>Pseudonocardiaceae</taxon>
        <taxon>Kibdelosporangium</taxon>
    </lineage>
</organism>
<keyword evidence="3" id="KW-1185">Reference proteome</keyword>
<dbReference type="Proteomes" id="UP000063699">
    <property type="component" value="Chromosome"/>
</dbReference>
<feature type="domain" description="Lipid II isoglutaminyl synthase (glutamine-hydrolyzing) subunit MurT C-terminal" evidence="1">
    <location>
        <begin position="37"/>
        <end position="134"/>
    </location>
</feature>
<gene>
    <name evidence="2" type="ORF">AOZ06_14775</name>
</gene>
<protein>
    <recommendedName>
        <fullName evidence="1">Lipid II isoglutaminyl synthase (glutamine-hydrolyzing) subunit MurT C-terminal domain-containing protein</fullName>
    </recommendedName>
</protein>
<dbReference type="InterPro" id="IPR013564">
    <property type="entry name" value="MurT_C"/>
</dbReference>
<proteinExistence type="predicted"/>
<dbReference type="Pfam" id="PF08353">
    <property type="entry name" value="MurT_C"/>
    <property type="match status" value="1"/>
</dbReference>
<dbReference type="EMBL" id="CP012752">
    <property type="protein sequence ID" value="ALG08011.1"/>
    <property type="molecule type" value="Genomic_DNA"/>
</dbReference>
<evidence type="ECO:0000259" key="1">
    <source>
        <dbReference type="Pfam" id="PF08353"/>
    </source>
</evidence>
<accession>A0A0N9HXM4</accession>
<reference evidence="2 3" key="1">
    <citation type="submission" date="2015-07" db="EMBL/GenBank/DDBJ databases">
        <title>Genome sequencing of Kibdelosporangium phytohabitans.</title>
        <authorList>
            <person name="Qin S."/>
            <person name="Xing K."/>
        </authorList>
    </citation>
    <scope>NUCLEOTIDE SEQUENCE [LARGE SCALE GENOMIC DNA]</scope>
    <source>
        <strain evidence="2 3">KLBMP1111</strain>
    </source>
</reference>
<sequence length="147" mass="16006">MGCPPDPAADRIGTIAHVAGRYAIHQYGERSARLIPAKNPASWTEAIELARAEREPVVLAVNSRQADGNDMSWLWDVEFERLAGGNVTVTGERATPLAVRLRYANVRFRAEPDPVLAITNSGPGRPNVLADYTAFQSIRARGRNGAQ</sequence>
<evidence type="ECO:0000313" key="2">
    <source>
        <dbReference type="EMBL" id="ALG08011.1"/>
    </source>
</evidence>
<name>A0A0N9HXM4_9PSEU</name>
<evidence type="ECO:0000313" key="3">
    <source>
        <dbReference type="Proteomes" id="UP000063699"/>
    </source>
</evidence>
<dbReference type="STRING" id="860235.AOZ06_14775"/>
<dbReference type="AlphaFoldDB" id="A0A0N9HXM4"/>
<dbReference type="KEGG" id="kphy:AOZ06_14775"/>